<dbReference type="STRING" id="1851148.SMSP2_01419"/>
<dbReference type="KEGG" id="pbas:SMSP2_01419"/>
<evidence type="ECO:0000313" key="3">
    <source>
        <dbReference type="EMBL" id="AQQ71055.1"/>
    </source>
</evidence>
<dbReference type="GO" id="GO:0015627">
    <property type="term" value="C:type II protein secretion system complex"/>
    <property type="evidence" value="ECO:0007669"/>
    <property type="project" value="InterPro"/>
</dbReference>
<dbReference type="Pfam" id="PF07963">
    <property type="entry name" value="N_methyl"/>
    <property type="match status" value="1"/>
</dbReference>
<keyword evidence="4" id="KW-1185">Reference proteome</keyword>
<dbReference type="InterPro" id="IPR000983">
    <property type="entry name" value="Bac_GSPG_pilin"/>
</dbReference>
<dbReference type="EMBL" id="CP019646">
    <property type="protein sequence ID" value="AQQ71055.1"/>
    <property type="molecule type" value="Genomic_DNA"/>
</dbReference>
<keyword evidence="1" id="KW-0488">Methylation</keyword>
<evidence type="ECO:0000256" key="1">
    <source>
        <dbReference type="ARBA" id="ARBA00022481"/>
    </source>
</evidence>
<keyword evidence="2" id="KW-0472">Membrane</keyword>
<dbReference type="Gene3D" id="3.30.700.10">
    <property type="entry name" value="Glycoprotein, Type 4 Pilin"/>
    <property type="match status" value="1"/>
</dbReference>
<dbReference type="NCBIfam" id="TIGR02532">
    <property type="entry name" value="IV_pilin_GFxxxE"/>
    <property type="match status" value="1"/>
</dbReference>
<dbReference type="PRINTS" id="PR00813">
    <property type="entry name" value="BCTERIALGSPG"/>
</dbReference>
<evidence type="ECO:0000256" key="2">
    <source>
        <dbReference type="SAM" id="Phobius"/>
    </source>
</evidence>
<gene>
    <name evidence="3" type="primary">xcpT_10</name>
    <name evidence="3" type="ORF">SMSP2_01419</name>
</gene>
<dbReference type="AlphaFoldDB" id="A0A1Q2MEC8"/>
<dbReference type="PROSITE" id="PS00409">
    <property type="entry name" value="PROKAR_NTER_METHYL"/>
    <property type="match status" value="1"/>
</dbReference>
<dbReference type="SUPFAM" id="SSF54523">
    <property type="entry name" value="Pili subunits"/>
    <property type="match status" value="1"/>
</dbReference>
<feature type="transmembrane region" description="Helical" evidence="2">
    <location>
        <begin position="6"/>
        <end position="25"/>
    </location>
</feature>
<name>A0A1Q2MEC8_9BACT</name>
<protein>
    <submittedName>
        <fullName evidence="3">PilD-dependent protein PddA</fullName>
    </submittedName>
</protein>
<dbReference type="RefSeq" id="WP_222566422.1">
    <property type="nucleotide sequence ID" value="NZ_CP019646.1"/>
</dbReference>
<evidence type="ECO:0000313" key="4">
    <source>
        <dbReference type="Proteomes" id="UP000188181"/>
    </source>
</evidence>
<accession>A0A1Q2MEC8</accession>
<organism evidence="3 4">
    <name type="scientific">Limihaloglobus sulfuriphilus</name>
    <dbReference type="NCBI Taxonomy" id="1851148"/>
    <lineage>
        <taxon>Bacteria</taxon>
        <taxon>Pseudomonadati</taxon>
        <taxon>Planctomycetota</taxon>
        <taxon>Phycisphaerae</taxon>
        <taxon>Sedimentisphaerales</taxon>
        <taxon>Sedimentisphaeraceae</taxon>
        <taxon>Limihaloglobus</taxon>
    </lineage>
</organism>
<dbReference type="InterPro" id="IPR012902">
    <property type="entry name" value="N_methyl_site"/>
</dbReference>
<proteinExistence type="predicted"/>
<reference evidence="4" key="1">
    <citation type="submission" date="2017-02" db="EMBL/GenBank/DDBJ databases">
        <title>Comparative genomics and description of representatives of a novel lineage of planctomycetes thriving in anoxic sediments.</title>
        <authorList>
            <person name="Spring S."/>
            <person name="Bunk B."/>
            <person name="Sproer C."/>
        </authorList>
    </citation>
    <scope>NUCLEOTIDE SEQUENCE [LARGE SCALE GENOMIC DNA]</scope>
    <source>
        <strain evidence="4">SM-Chi-D1</strain>
    </source>
</reference>
<dbReference type="InterPro" id="IPR045584">
    <property type="entry name" value="Pilin-like"/>
</dbReference>
<dbReference type="Proteomes" id="UP000188181">
    <property type="component" value="Chromosome"/>
</dbReference>
<sequence length="252" mass="28892">MTKKGFTLIELLVVISIIALLMAIMMPSLNKARNLAQRVVCKSNQKQIGMGVEMFTMDNNDWLPMADGTGIGSRTVSDLFPKFPHTTWWYKEIAPYMDYKNDPWFDGKGRPDEQNDNGDAPKVLVCPGFKGANAAVHGRKVLCYGWNWLIGAYYRRDVGDGDWWKPRKKSKLENHAVTALLGDSRTELDFDRTRFWGGEYWQIPGEYYYGKRHSDGCNYLCIDLHVEYASYDELVEDCIEEGPIRRPSPEAN</sequence>
<dbReference type="PANTHER" id="PTHR30093">
    <property type="entry name" value="GENERAL SECRETION PATHWAY PROTEIN G"/>
    <property type="match status" value="1"/>
</dbReference>
<dbReference type="GO" id="GO:0015628">
    <property type="term" value="P:protein secretion by the type II secretion system"/>
    <property type="evidence" value="ECO:0007669"/>
    <property type="project" value="InterPro"/>
</dbReference>
<keyword evidence="2" id="KW-1133">Transmembrane helix</keyword>
<keyword evidence="2" id="KW-0812">Transmembrane</keyword>